<accession>A0ABW8PPN1</accession>
<evidence type="ECO:0008006" key="4">
    <source>
        <dbReference type="Google" id="ProtNLM"/>
    </source>
</evidence>
<dbReference type="RefSeq" id="WP_405322661.1">
    <property type="nucleotide sequence ID" value="NZ_JAZGZR010000018.1"/>
</dbReference>
<comment type="caution">
    <text evidence="2">The sequence shown here is derived from an EMBL/GenBank/DDBJ whole genome shotgun (WGS) entry which is preliminary data.</text>
</comment>
<gene>
    <name evidence="2" type="ORF">V3Q77_08345</name>
</gene>
<reference evidence="2 3" key="1">
    <citation type="submission" date="2024-02" db="EMBL/GenBank/DDBJ databases">
        <title>Comparative Genomic Analysis of Flavobacterium Species Causing Columnaris Disease of Freshwater Fish in Thailand: Insights into Virulence and Resistance Mechanisms.</title>
        <authorList>
            <person name="Nguyen D."/>
            <person name="Chokmangmeepisarn P."/>
            <person name="Khianchaikhan K."/>
            <person name="Morishita M."/>
            <person name="Bunnoy A."/>
            <person name="Rodkhum C."/>
        </authorList>
    </citation>
    <scope>NUCLEOTIDE SEQUENCE [LARGE SCALE GENOMIC DNA]</scope>
    <source>
        <strain evidence="2 3">KCRT2007</strain>
    </source>
</reference>
<dbReference type="Proteomes" id="UP001621813">
    <property type="component" value="Unassembled WGS sequence"/>
</dbReference>
<dbReference type="EMBL" id="JAZGZR010000018">
    <property type="protein sequence ID" value="MFK7049897.1"/>
    <property type="molecule type" value="Genomic_DNA"/>
</dbReference>
<sequence length="57" mass="6421">MKKFLFLLMVILFSVASCTVEEITQAQTDETKATISTERIESSYEIDPEKIKPPRGG</sequence>
<feature type="signal peptide" evidence="1">
    <location>
        <begin position="1"/>
        <end position="19"/>
    </location>
</feature>
<name>A0ABW8PPN1_9FLAO</name>
<evidence type="ECO:0000313" key="3">
    <source>
        <dbReference type="Proteomes" id="UP001621813"/>
    </source>
</evidence>
<proteinExistence type="predicted"/>
<evidence type="ECO:0000256" key="1">
    <source>
        <dbReference type="SAM" id="SignalP"/>
    </source>
</evidence>
<protein>
    <recommendedName>
        <fullName evidence="4">Secreted protein</fullName>
    </recommendedName>
</protein>
<evidence type="ECO:0000313" key="2">
    <source>
        <dbReference type="EMBL" id="MFK7049897.1"/>
    </source>
</evidence>
<dbReference type="PROSITE" id="PS51257">
    <property type="entry name" value="PROKAR_LIPOPROTEIN"/>
    <property type="match status" value="1"/>
</dbReference>
<organism evidence="2 3">
    <name type="scientific">Flavobacterium davisii</name>
    <dbReference type="NCBI Taxonomy" id="2906077"/>
    <lineage>
        <taxon>Bacteria</taxon>
        <taxon>Pseudomonadati</taxon>
        <taxon>Bacteroidota</taxon>
        <taxon>Flavobacteriia</taxon>
        <taxon>Flavobacteriales</taxon>
        <taxon>Flavobacteriaceae</taxon>
        <taxon>Flavobacterium</taxon>
    </lineage>
</organism>
<keyword evidence="1" id="KW-0732">Signal</keyword>
<keyword evidence="3" id="KW-1185">Reference proteome</keyword>
<feature type="chain" id="PRO_5047307167" description="Secreted protein" evidence="1">
    <location>
        <begin position="20"/>
        <end position="57"/>
    </location>
</feature>